<dbReference type="AlphaFoldDB" id="A0A7T9I1T8"/>
<feature type="coiled-coil region" evidence="1">
    <location>
        <begin position="127"/>
        <end position="154"/>
    </location>
</feature>
<protein>
    <submittedName>
        <fullName evidence="2">Uncharacterized protein</fullName>
    </submittedName>
</protein>
<gene>
    <name evidence="2" type="ORF">IPJ89_04595</name>
</gene>
<evidence type="ECO:0000256" key="1">
    <source>
        <dbReference type="SAM" id="Coils"/>
    </source>
</evidence>
<reference evidence="2" key="1">
    <citation type="submission" date="2020-11" db="EMBL/GenBank/DDBJ databases">
        <title>Connecting structure to function with the recovery of over 1000 high-quality activated sludge metagenome-assembled genomes encoding full-length rRNA genes using long-read sequencing.</title>
        <authorList>
            <person name="Singleton C.M."/>
            <person name="Petriglieri F."/>
            <person name="Kristensen J.M."/>
            <person name="Kirkegaard R.H."/>
            <person name="Michaelsen T.Y."/>
            <person name="Andersen M.H."/>
            <person name="Karst S.M."/>
            <person name="Dueholm M.S."/>
            <person name="Nielsen P.H."/>
            <person name="Albertsen M."/>
        </authorList>
    </citation>
    <scope>NUCLEOTIDE SEQUENCE</scope>
    <source>
        <strain evidence="2">Fred_18-Q3-R57-64_BAT3C.431</strain>
    </source>
</reference>
<organism evidence="2">
    <name type="scientific">Candidatus Iainarchaeum sp</name>
    <dbReference type="NCBI Taxonomy" id="3101447"/>
    <lineage>
        <taxon>Archaea</taxon>
        <taxon>Candidatus Iainarchaeota</taxon>
        <taxon>Candidatus Iainarchaeia</taxon>
        <taxon>Candidatus Iainarchaeales</taxon>
        <taxon>Candidatus Iainarchaeaceae</taxon>
        <taxon>Candidatus Iainarchaeum</taxon>
    </lineage>
</organism>
<dbReference type="Proteomes" id="UP000596004">
    <property type="component" value="Chromosome"/>
</dbReference>
<accession>A0A7T9I1T8</accession>
<evidence type="ECO:0000313" key="2">
    <source>
        <dbReference type="EMBL" id="QQR92406.1"/>
    </source>
</evidence>
<keyword evidence="1" id="KW-0175">Coiled coil</keyword>
<proteinExistence type="predicted"/>
<sequence>MPPQDLKVQEEALQTLLKKIDADVDKFTRLLEKLHGKHEELSDVVTDAGLSPVPIHFTAGKSEDVLREVESHILELNKLKNLIEMRLKRIFQEEDLLEHLHEHYGNNVSFTRNQKGLIELQVDDADAKNTFTQLQESKKKLDVLREQIHDLAGDE</sequence>
<name>A0A7T9I1T8_9ARCH</name>
<dbReference type="EMBL" id="CP064981">
    <property type="protein sequence ID" value="QQR92406.1"/>
    <property type="molecule type" value="Genomic_DNA"/>
</dbReference>